<comment type="similarity">
    <text evidence="2 5">Belongs to the RecX family.</text>
</comment>
<protein>
    <recommendedName>
        <fullName evidence="3 5">Regulatory protein RecX</fullName>
    </recommendedName>
</protein>
<keyword evidence="9" id="KW-1185">Reference proteome</keyword>
<dbReference type="AlphaFoldDB" id="A0A8J6TX41"/>
<dbReference type="PANTHER" id="PTHR33602">
    <property type="entry name" value="REGULATORY PROTEIN RECX FAMILY PROTEIN"/>
    <property type="match status" value="1"/>
</dbReference>
<proteinExistence type="inferred from homology"/>
<name>A0A8J6TX41_9FLAO</name>
<organism evidence="8 9">
    <name type="scientific">Taishania pollutisoli</name>
    <dbReference type="NCBI Taxonomy" id="2766479"/>
    <lineage>
        <taxon>Bacteria</taxon>
        <taxon>Pseudomonadati</taxon>
        <taxon>Bacteroidota</taxon>
        <taxon>Flavobacteriia</taxon>
        <taxon>Flavobacteriales</taxon>
        <taxon>Crocinitomicaceae</taxon>
        <taxon>Taishania</taxon>
    </lineage>
</organism>
<evidence type="ECO:0000259" key="6">
    <source>
        <dbReference type="Pfam" id="PF02631"/>
    </source>
</evidence>
<dbReference type="Pfam" id="PF02631">
    <property type="entry name" value="RecX_HTH2"/>
    <property type="match status" value="1"/>
</dbReference>
<comment type="caution">
    <text evidence="8">The sequence shown here is derived from an EMBL/GenBank/DDBJ whole genome shotgun (WGS) entry which is preliminary data.</text>
</comment>
<dbReference type="InterPro" id="IPR003783">
    <property type="entry name" value="Regulatory_RecX"/>
</dbReference>
<dbReference type="HAMAP" id="MF_01114">
    <property type="entry name" value="RecX"/>
    <property type="match status" value="1"/>
</dbReference>
<comment type="function">
    <text evidence="5">Modulates RecA activity.</text>
</comment>
<dbReference type="InterPro" id="IPR053925">
    <property type="entry name" value="RecX_HTH_3rd"/>
</dbReference>
<evidence type="ECO:0000256" key="4">
    <source>
        <dbReference type="ARBA" id="ARBA00022490"/>
    </source>
</evidence>
<feature type="domain" description="RecX second three-helical" evidence="6">
    <location>
        <begin position="57"/>
        <end position="97"/>
    </location>
</feature>
<evidence type="ECO:0000313" key="8">
    <source>
        <dbReference type="EMBL" id="MBC9811936.1"/>
    </source>
</evidence>
<dbReference type="GO" id="GO:0006282">
    <property type="term" value="P:regulation of DNA repair"/>
    <property type="evidence" value="ECO:0007669"/>
    <property type="project" value="UniProtKB-UniRule"/>
</dbReference>
<gene>
    <name evidence="5" type="primary">recX</name>
    <name evidence="8" type="ORF">H9Y05_05540</name>
</gene>
<dbReference type="Pfam" id="PF21981">
    <property type="entry name" value="RecX_HTH3"/>
    <property type="match status" value="1"/>
</dbReference>
<evidence type="ECO:0000259" key="7">
    <source>
        <dbReference type="Pfam" id="PF21981"/>
    </source>
</evidence>
<dbReference type="Gene3D" id="1.10.10.10">
    <property type="entry name" value="Winged helix-like DNA-binding domain superfamily/Winged helix DNA-binding domain"/>
    <property type="match status" value="2"/>
</dbReference>
<dbReference type="RefSeq" id="WP_163490310.1">
    <property type="nucleotide sequence ID" value="NZ_JACVEL010000003.1"/>
</dbReference>
<dbReference type="InterPro" id="IPR036388">
    <property type="entry name" value="WH-like_DNA-bd_sf"/>
</dbReference>
<reference evidence="8" key="1">
    <citation type="submission" date="2020-09" db="EMBL/GenBank/DDBJ databases">
        <title>Taishania pollutisoli gen. nov., sp. nov., Isolated from Tetrabromobisphenol A-Contaminated Soil.</title>
        <authorList>
            <person name="Chen Q."/>
        </authorList>
    </citation>
    <scope>NUCLEOTIDE SEQUENCE</scope>
    <source>
        <strain evidence="8">CZZ-1</strain>
    </source>
</reference>
<accession>A0A8J6TX41</accession>
<sequence>MSERNFSFLEAKQKIEAYCAYQDRCHYEVSNKLTQWGISGEQKEQLIADLIVHRFLDEERFAESYVSGKFRIKQWGRIKIRQHLKAKFVPEYCIQKAIGQIDGDDYYSTLLQLAEKKAAALKSEKDSFKKKAKIIRYLVSKGYEMDLIYEALSEE</sequence>
<evidence type="ECO:0000256" key="2">
    <source>
        <dbReference type="ARBA" id="ARBA00009695"/>
    </source>
</evidence>
<dbReference type="GO" id="GO:0005737">
    <property type="term" value="C:cytoplasm"/>
    <property type="evidence" value="ECO:0007669"/>
    <property type="project" value="UniProtKB-SubCell"/>
</dbReference>
<evidence type="ECO:0000313" key="9">
    <source>
        <dbReference type="Proteomes" id="UP000652681"/>
    </source>
</evidence>
<dbReference type="Proteomes" id="UP000652681">
    <property type="component" value="Unassembled WGS sequence"/>
</dbReference>
<keyword evidence="4 5" id="KW-0963">Cytoplasm</keyword>
<feature type="domain" description="RecX third three-helical" evidence="7">
    <location>
        <begin position="104"/>
        <end position="152"/>
    </location>
</feature>
<evidence type="ECO:0000256" key="1">
    <source>
        <dbReference type="ARBA" id="ARBA00004496"/>
    </source>
</evidence>
<evidence type="ECO:0000256" key="3">
    <source>
        <dbReference type="ARBA" id="ARBA00018111"/>
    </source>
</evidence>
<evidence type="ECO:0000256" key="5">
    <source>
        <dbReference type="HAMAP-Rule" id="MF_01114"/>
    </source>
</evidence>
<dbReference type="EMBL" id="JACVEL010000003">
    <property type="protein sequence ID" value="MBC9811936.1"/>
    <property type="molecule type" value="Genomic_DNA"/>
</dbReference>
<dbReference type="PANTHER" id="PTHR33602:SF1">
    <property type="entry name" value="REGULATORY PROTEIN RECX FAMILY PROTEIN"/>
    <property type="match status" value="1"/>
</dbReference>
<dbReference type="InterPro" id="IPR053924">
    <property type="entry name" value="RecX_HTH_2nd"/>
</dbReference>
<comment type="subcellular location">
    <subcellularLocation>
        <location evidence="1 5">Cytoplasm</location>
    </subcellularLocation>
</comment>